<keyword evidence="7" id="KW-0539">Nucleus</keyword>
<protein>
    <submittedName>
        <fullName evidence="13">Inhibitor of growth protein 3</fullName>
    </submittedName>
</protein>
<evidence type="ECO:0000256" key="1">
    <source>
        <dbReference type="ARBA" id="ARBA00004123"/>
    </source>
</evidence>
<feature type="compositionally biased region" description="Low complexity" evidence="11">
    <location>
        <begin position="357"/>
        <end position="375"/>
    </location>
</feature>
<comment type="similarity">
    <text evidence="2">Belongs to the ING family.</text>
</comment>
<feature type="domain" description="PHD-type" evidence="12">
    <location>
        <begin position="710"/>
        <end position="761"/>
    </location>
</feature>
<keyword evidence="6" id="KW-0156">Chromatin regulator</keyword>
<feature type="binding site" evidence="9">
    <location>
        <position position="755"/>
    </location>
    <ligand>
        <name>Zn(2+)</name>
        <dbReference type="ChEBI" id="CHEBI:29105"/>
        <label>2</label>
    </ligand>
</feature>
<feature type="binding site" evidence="9">
    <location>
        <position position="737"/>
    </location>
    <ligand>
        <name>Zn(2+)</name>
        <dbReference type="ChEBI" id="CHEBI:29105"/>
        <label>1</label>
    </ligand>
</feature>
<accession>A0AAQ3M2M9</accession>
<reference evidence="13 14" key="1">
    <citation type="submission" date="2023-11" db="EMBL/GenBank/DDBJ databases">
        <title>An acidophilic fungus is an integral part of prey digestion in a carnivorous sundew plant.</title>
        <authorList>
            <person name="Tsai I.J."/>
        </authorList>
    </citation>
    <scope>NUCLEOTIDE SEQUENCE [LARGE SCALE GENOMIC DNA]</scope>
    <source>
        <strain evidence="13">169a</strain>
    </source>
</reference>
<feature type="compositionally biased region" description="Basic and acidic residues" evidence="11">
    <location>
        <begin position="606"/>
        <end position="616"/>
    </location>
</feature>
<evidence type="ECO:0000256" key="8">
    <source>
        <dbReference type="PIRSR" id="PIRSR628651-50"/>
    </source>
</evidence>
<dbReference type="AlphaFoldDB" id="A0AAQ3M2M9"/>
<dbReference type="InterPro" id="IPR019786">
    <property type="entry name" value="Zinc_finger_PHD-type_CS"/>
</dbReference>
<evidence type="ECO:0000256" key="10">
    <source>
        <dbReference type="PROSITE-ProRule" id="PRU00146"/>
    </source>
</evidence>
<sequence>MPQTSNVRRAPAHGVQTGEGNPSGSGLRRTATGRVQRTNTTRPTNYYARPFGSFSAAADTSAMDDSRDLAPAGFFPAIQYFSDAVNAVPREVMRQFTLMKEVEAKIYGPGERLGELVDALSELPTPPRKSAGNGGLGNGLLSLTASNSANASAVNGVVPHSVLGDAQLSMGDSVQGEDGAHTDGENDLAKRKMFHDLRGSLANMLANLDEKNVVLAEANRVLDSQLSRIDSVWPHLENEISEDARLGSMTHWAYSDNRQKKYTTGGAAHRRDIAATNSLAAAVNAIHETELAQARRDAPTKEKPKGRGRELDSDFDDKPKKTGKLAKSKAAMLNAAGLGISTNGEPLKRRKVDKGLAAPAMERSASAATKAAKAARGSPRSTPAVEPVKKVAKAKATGPAKKKMPGSAQASPMLASSPLASTFNPASIMEPPNGRPQSAKQRQPSSTNLRHEKAMEDEISRPSSAAGKPTSKPSAKRKATDDAQNQGEIAEQKSATKTTEQAPKAEGVDDADNDKQPESRAASNSGKGGRASKNGTPRIDQSVEMNRTRSSRSRPNGHDSSSSEPQTSRHKRNFSNSHMVKQIAPFNRSPDLDRHGTGSDDDSEDGEKQREPSTEKRGRRSISRRNTLSKVAENVPSPVPSRDPSNAGDDQAMEDVAAPSPVPEEVPPLEEDVPAENGPGSQVDEDEPVEGEVEDDEDESEHDPDDPNEPKYCYCNRGSYGEMVACDNDDCPREWFHLGCTELRRAPEESESWFCVDCRPRFAPPGRRGAAKGRRGG</sequence>
<evidence type="ECO:0000256" key="3">
    <source>
        <dbReference type="ARBA" id="ARBA00022723"/>
    </source>
</evidence>
<feature type="compositionally biased region" description="Basic and acidic residues" evidence="11">
    <location>
        <begin position="290"/>
        <end position="320"/>
    </location>
</feature>
<feature type="compositionally biased region" description="Polar residues" evidence="11">
    <location>
        <begin position="435"/>
        <end position="448"/>
    </location>
</feature>
<dbReference type="InterPro" id="IPR028651">
    <property type="entry name" value="ING_fam"/>
</dbReference>
<dbReference type="InterPro" id="IPR019787">
    <property type="entry name" value="Znf_PHD-finger"/>
</dbReference>
<feature type="region of interest" description="Disordered" evidence="11">
    <location>
        <begin position="1"/>
        <end position="50"/>
    </location>
</feature>
<dbReference type="InterPro" id="IPR001965">
    <property type="entry name" value="Znf_PHD"/>
</dbReference>
<keyword evidence="5 9" id="KW-0862">Zinc</keyword>
<dbReference type="InterPro" id="IPR024610">
    <property type="entry name" value="ING_N_histone-binding"/>
</dbReference>
<dbReference type="GO" id="GO:0070210">
    <property type="term" value="C:Rpd3L-Expanded complex"/>
    <property type="evidence" value="ECO:0007669"/>
    <property type="project" value="TreeGrafter"/>
</dbReference>
<dbReference type="GO" id="GO:0006325">
    <property type="term" value="P:chromatin organization"/>
    <property type="evidence" value="ECO:0007669"/>
    <property type="project" value="UniProtKB-KW"/>
</dbReference>
<dbReference type="InterPro" id="IPR011011">
    <property type="entry name" value="Znf_FYVE_PHD"/>
</dbReference>
<dbReference type="PANTHER" id="PTHR10333">
    <property type="entry name" value="INHIBITOR OF GROWTH PROTEIN"/>
    <property type="match status" value="1"/>
</dbReference>
<feature type="site" description="Histone H3K4me3 binding" evidence="8">
    <location>
        <position position="735"/>
    </location>
</feature>
<name>A0AAQ3M2M9_9PEZI</name>
<feature type="binding site" evidence="9">
    <location>
        <position position="731"/>
    </location>
    <ligand>
        <name>Zn(2+)</name>
        <dbReference type="ChEBI" id="CHEBI:29105"/>
        <label>2</label>
    </ligand>
</feature>
<feature type="region of interest" description="Disordered" evidence="11">
    <location>
        <begin position="357"/>
        <end position="711"/>
    </location>
</feature>
<feature type="binding site" evidence="9">
    <location>
        <position position="726"/>
    </location>
    <ligand>
        <name>Zn(2+)</name>
        <dbReference type="ChEBI" id="CHEBI:29105"/>
        <label>2</label>
    </ligand>
</feature>
<dbReference type="SMART" id="SM00249">
    <property type="entry name" value="PHD"/>
    <property type="match status" value="1"/>
</dbReference>
<evidence type="ECO:0000256" key="5">
    <source>
        <dbReference type="ARBA" id="ARBA00022833"/>
    </source>
</evidence>
<dbReference type="Proteomes" id="UP001303373">
    <property type="component" value="Chromosome 4"/>
</dbReference>
<dbReference type="InterPro" id="IPR013083">
    <property type="entry name" value="Znf_RING/FYVE/PHD"/>
</dbReference>
<dbReference type="Gene3D" id="3.30.40.10">
    <property type="entry name" value="Zinc/RING finger domain, C3HC4 (zinc finger)"/>
    <property type="match status" value="1"/>
</dbReference>
<evidence type="ECO:0000313" key="13">
    <source>
        <dbReference type="EMBL" id="WPH00265.1"/>
    </source>
</evidence>
<evidence type="ECO:0000256" key="9">
    <source>
        <dbReference type="PIRSR" id="PIRSR628651-51"/>
    </source>
</evidence>
<keyword evidence="14" id="KW-1185">Reference proteome</keyword>
<dbReference type="SMART" id="SM01408">
    <property type="entry name" value="ING"/>
    <property type="match status" value="1"/>
</dbReference>
<evidence type="ECO:0000256" key="11">
    <source>
        <dbReference type="SAM" id="MobiDB-lite"/>
    </source>
</evidence>
<keyword evidence="3 9" id="KW-0479">Metal-binding</keyword>
<evidence type="ECO:0000256" key="6">
    <source>
        <dbReference type="ARBA" id="ARBA00022853"/>
    </source>
</evidence>
<evidence type="ECO:0000256" key="7">
    <source>
        <dbReference type="ARBA" id="ARBA00023242"/>
    </source>
</evidence>
<feature type="compositionally biased region" description="Basic and acidic residues" evidence="11">
    <location>
        <begin position="449"/>
        <end position="460"/>
    </location>
</feature>
<dbReference type="GO" id="GO:0006355">
    <property type="term" value="P:regulation of DNA-templated transcription"/>
    <property type="evidence" value="ECO:0007669"/>
    <property type="project" value="TreeGrafter"/>
</dbReference>
<comment type="subcellular location">
    <subcellularLocation>
        <location evidence="1">Nucleus</location>
    </subcellularLocation>
</comment>
<dbReference type="PROSITE" id="PS50016">
    <property type="entry name" value="ZF_PHD_2"/>
    <property type="match status" value="1"/>
</dbReference>
<dbReference type="PROSITE" id="PS01359">
    <property type="entry name" value="ZF_PHD_1"/>
    <property type="match status" value="1"/>
</dbReference>
<feature type="site" description="Histone H3K4me3 binding" evidence="8">
    <location>
        <position position="712"/>
    </location>
</feature>
<dbReference type="CDD" id="cd15505">
    <property type="entry name" value="PHD_ING"/>
    <property type="match status" value="1"/>
</dbReference>
<evidence type="ECO:0000256" key="4">
    <source>
        <dbReference type="ARBA" id="ARBA00022771"/>
    </source>
</evidence>
<feature type="compositionally biased region" description="Polar residues" evidence="11">
    <location>
        <begin position="482"/>
        <end position="501"/>
    </location>
</feature>
<dbReference type="GO" id="GO:0008270">
    <property type="term" value="F:zinc ion binding"/>
    <property type="evidence" value="ECO:0007669"/>
    <property type="project" value="UniProtKB-KW"/>
</dbReference>
<evidence type="ECO:0000259" key="12">
    <source>
        <dbReference type="PROSITE" id="PS50016"/>
    </source>
</evidence>
<gene>
    <name evidence="13" type="ORF">R9X50_00308900</name>
</gene>
<keyword evidence="4 10" id="KW-0863">Zinc-finger</keyword>
<organism evidence="13 14">
    <name type="scientific">Acrodontium crateriforme</name>
    <dbReference type="NCBI Taxonomy" id="150365"/>
    <lineage>
        <taxon>Eukaryota</taxon>
        <taxon>Fungi</taxon>
        <taxon>Dikarya</taxon>
        <taxon>Ascomycota</taxon>
        <taxon>Pezizomycotina</taxon>
        <taxon>Dothideomycetes</taxon>
        <taxon>Dothideomycetidae</taxon>
        <taxon>Mycosphaerellales</taxon>
        <taxon>Teratosphaeriaceae</taxon>
        <taxon>Acrodontium</taxon>
    </lineage>
</organism>
<proteinExistence type="inferred from homology"/>
<feature type="compositionally biased region" description="Acidic residues" evidence="11">
    <location>
        <begin position="683"/>
        <end position="707"/>
    </location>
</feature>
<feature type="binding site" evidence="9">
    <location>
        <position position="758"/>
    </location>
    <ligand>
        <name>Zn(2+)</name>
        <dbReference type="ChEBI" id="CHEBI:29105"/>
        <label>2</label>
    </ligand>
</feature>
<evidence type="ECO:0000313" key="14">
    <source>
        <dbReference type="Proteomes" id="UP001303373"/>
    </source>
</evidence>
<dbReference type="SUPFAM" id="SSF57903">
    <property type="entry name" value="FYVE/PHD zinc finger"/>
    <property type="match status" value="1"/>
</dbReference>
<feature type="site" description="Histone H3K4me3 binding" evidence="8">
    <location>
        <position position="723"/>
    </location>
</feature>
<dbReference type="PANTHER" id="PTHR10333:SF42">
    <property type="entry name" value="INHIBITOR OF GROWTH PROTEIN 5"/>
    <property type="match status" value="1"/>
</dbReference>
<feature type="binding site" evidence="9">
    <location>
        <position position="713"/>
    </location>
    <ligand>
        <name>Zn(2+)</name>
        <dbReference type="ChEBI" id="CHEBI:29105"/>
        <label>1</label>
    </ligand>
</feature>
<evidence type="ECO:0000256" key="2">
    <source>
        <dbReference type="ARBA" id="ARBA00010210"/>
    </source>
</evidence>
<feature type="binding site" evidence="9">
    <location>
        <position position="715"/>
    </location>
    <ligand>
        <name>Zn(2+)</name>
        <dbReference type="ChEBI" id="CHEBI:29105"/>
        <label>1</label>
    </ligand>
</feature>
<feature type="region of interest" description="Disordered" evidence="11">
    <location>
        <begin position="290"/>
        <end position="325"/>
    </location>
</feature>
<dbReference type="GO" id="GO:0033698">
    <property type="term" value="C:Rpd3L complex"/>
    <property type="evidence" value="ECO:0007669"/>
    <property type="project" value="TreeGrafter"/>
</dbReference>
<dbReference type="EMBL" id="CP138583">
    <property type="protein sequence ID" value="WPH00265.1"/>
    <property type="molecule type" value="Genomic_DNA"/>
</dbReference>
<feature type="site" description="Histone H3K4me3 binding" evidence="8">
    <location>
        <position position="727"/>
    </location>
</feature>
<feature type="compositionally biased region" description="Polar residues" evidence="11">
    <location>
        <begin position="33"/>
        <end position="44"/>
    </location>
</feature>
<feature type="compositionally biased region" description="Low complexity" evidence="11">
    <location>
        <begin position="407"/>
        <end position="421"/>
    </location>
</feature>
<feature type="binding site" evidence="9">
    <location>
        <position position="740"/>
    </location>
    <ligand>
        <name>Zn(2+)</name>
        <dbReference type="ChEBI" id="CHEBI:29105"/>
        <label>1</label>
    </ligand>
</feature>